<accession>A0ABN3WKC3</accession>
<dbReference type="Proteomes" id="UP001501102">
    <property type="component" value="Unassembled WGS sequence"/>
</dbReference>
<organism evidence="2 3">
    <name type="scientific">Streptomyces thioluteus</name>
    <dbReference type="NCBI Taxonomy" id="66431"/>
    <lineage>
        <taxon>Bacteria</taxon>
        <taxon>Bacillati</taxon>
        <taxon>Actinomycetota</taxon>
        <taxon>Actinomycetes</taxon>
        <taxon>Kitasatosporales</taxon>
        <taxon>Streptomycetaceae</taxon>
        <taxon>Streptomyces</taxon>
    </lineage>
</organism>
<evidence type="ECO:0000313" key="2">
    <source>
        <dbReference type="EMBL" id="GAA2919809.1"/>
    </source>
</evidence>
<feature type="region of interest" description="Disordered" evidence="1">
    <location>
        <begin position="57"/>
        <end position="108"/>
    </location>
</feature>
<proteinExistence type="predicted"/>
<gene>
    <name evidence="2" type="ORF">GCM10020221_15010</name>
</gene>
<reference evidence="2 3" key="1">
    <citation type="journal article" date="2019" name="Int. J. Syst. Evol. Microbiol.">
        <title>The Global Catalogue of Microorganisms (GCM) 10K type strain sequencing project: providing services to taxonomists for standard genome sequencing and annotation.</title>
        <authorList>
            <consortium name="The Broad Institute Genomics Platform"/>
            <consortium name="The Broad Institute Genome Sequencing Center for Infectious Disease"/>
            <person name="Wu L."/>
            <person name="Ma J."/>
        </authorList>
    </citation>
    <scope>NUCLEOTIDE SEQUENCE [LARGE SCALE GENOMIC DNA]</scope>
    <source>
        <strain evidence="2 3">JCM 4087</strain>
    </source>
</reference>
<feature type="region of interest" description="Disordered" evidence="1">
    <location>
        <begin position="1"/>
        <end position="30"/>
    </location>
</feature>
<protein>
    <submittedName>
        <fullName evidence="2">Uncharacterized protein</fullName>
    </submittedName>
</protein>
<evidence type="ECO:0000256" key="1">
    <source>
        <dbReference type="SAM" id="MobiDB-lite"/>
    </source>
</evidence>
<name>A0ABN3WKC3_STRTU</name>
<evidence type="ECO:0000313" key="3">
    <source>
        <dbReference type="Proteomes" id="UP001501102"/>
    </source>
</evidence>
<comment type="caution">
    <text evidence="2">The sequence shown here is derived from an EMBL/GenBank/DDBJ whole genome shotgun (WGS) entry which is preliminary data.</text>
</comment>
<keyword evidence="3" id="KW-1185">Reference proteome</keyword>
<dbReference type="EMBL" id="BAAAXZ010000057">
    <property type="protein sequence ID" value="GAA2919809.1"/>
    <property type="molecule type" value="Genomic_DNA"/>
</dbReference>
<sequence>MRRAAEAASARPIACSAEGTPERKRASASCAAEAGEPGAVAADEAVSAGAAAVGVDGDARLGEGEDVPGDGALGDLQPPRQLGARHQRTGLEQQDQFDQAGPHACGPA</sequence>
<feature type="compositionally biased region" description="Low complexity" evidence="1">
    <location>
        <begin position="1"/>
        <end position="18"/>
    </location>
</feature>